<evidence type="ECO:0000259" key="5">
    <source>
        <dbReference type="PROSITE" id="PS51898"/>
    </source>
</evidence>
<proteinExistence type="inferred from homology"/>
<accession>A0ABX9KIU1</accession>
<dbReference type="Pfam" id="PF14657">
    <property type="entry name" value="Arm-DNA-bind_4"/>
    <property type="match status" value="1"/>
</dbReference>
<dbReference type="InterPro" id="IPR010998">
    <property type="entry name" value="Integrase_recombinase_N"/>
</dbReference>
<dbReference type="EMBL" id="QUAJ01000007">
    <property type="protein sequence ID" value="REI41886.1"/>
    <property type="molecule type" value="Genomic_DNA"/>
</dbReference>
<keyword evidence="2" id="KW-0229">DNA integration</keyword>
<keyword evidence="7" id="KW-1185">Reference proteome</keyword>
<evidence type="ECO:0000256" key="3">
    <source>
        <dbReference type="ARBA" id="ARBA00023125"/>
    </source>
</evidence>
<dbReference type="Proteomes" id="UP000263486">
    <property type="component" value="Unassembled WGS sequence"/>
</dbReference>
<dbReference type="PANTHER" id="PTHR30349:SF64">
    <property type="entry name" value="PROPHAGE INTEGRASE INTD-RELATED"/>
    <property type="match status" value="1"/>
</dbReference>
<dbReference type="Gene3D" id="1.10.443.10">
    <property type="entry name" value="Intergrase catalytic core"/>
    <property type="match status" value="1"/>
</dbReference>
<dbReference type="InterPro" id="IPR028259">
    <property type="entry name" value="AP2-like_int_N"/>
</dbReference>
<comment type="similarity">
    <text evidence="1">Belongs to the 'phage' integrase family.</text>
</comment>
<feature type="domain" description="Tyr recombinase" evidence="5">
    <location>
        <begin position="165"/>
        <end position="351"/>
    </location>
</feature>
<evidence type="ECO:0000256" key="2">
    <source>
        <dbReference type="ARBA" id="ARBA00022908"/>
    </source>
</evidence>
<dbReference type="RefSeq" id="WP_114641882.1">
    <property type="nucleotide sequence ID" value="NZ_JAACIO010000006.1"/>
</dbReference>
<evidence type="ECO:0000313" key="6">
    <source>
        <dbReference type="EMBL" id="REI41886.1"/>
    </source>
</evidence>
<keyword evidence="4" id="KW-0233">DNA recombination</keyword>
<dbReference type="InterPro" id="IPR004107">
    <property type="entry name" value="Integrase_SAM-like_N"/>
</dbReference>
<dbReference type="SUPFAM" id="SSF56349">
    <property type="entry name" value="DNA breaking-rejoining enzymes"/>
    <property type="match status" value="1"/>
</dbReference>
<organism evidence="6 7">
    <name type="scientific">Psychrilyobacter piezotolerans</name>
    <dbReference type="NCBI Taxonomy" id="2293438"/>
    <lineage>
        <taxon>Bacteria</taxon>
        <taxon>Fusobacteriati</taxon>
        <taxon>Fusobacteriota</taxon>
        <taxon>Fusobacteriia</taxon>
        <taxon>Fusobacteriales</taxon>
        <taxon>Fusobacteriaceae</taxon>
        <taxon>Psychrilyobacter</taxon>
    </lineage>
</organism>
<dbReference type="Pfam" id="PF00589">
    <property type="entry name" value="Phage_integrase"/>
    <property type="match status" value="1"/>
</dbReference>
<dbReference type="InterPro" id="IPR013762">
    <property type="entry name" value="Integrase-like_cat_sf"/>
</dbReference>
<keyword evidence="3" id="KW-0238">DNA-binding</keyword>
<dbReference type="InterPro" id="IPR002104">
    <property type="entry name" value="Integrase_catalytic"/>
</dbReference>
<evidence type="ECO:0000313" key="7">
    <source>
        <dbReference type="Proteomes" id="UP000263486"/>
    </source>
</evidence>
<sequence>MSVYKDKLRNSWYVEVRYKSYNNEQKKKKKRGFKTKKDAKEWEIKFLSQEKETSSMLDFRQLAEIYLEDIQVRVKASTFARKKRVFSGKLVPYFKDKLIQDITPTAIKKWQNHELKNEYTKSYFKTLQKELSAIFNYAVKFYGVKENPVKVTGGVQESPLLRDKKDINIITPEIYKRFIREIKTFDNSEISLIFSLLYYSGCRIGEVLALNTKDLNFDDGSININKTYSKIDKKGYITTPKTKSSIRVIKVPDFLMDDLKWYIDTLYDKEVKRIFQVSRTNLHRRKNLTIKKLKLKQFSLHDFRHSHASILFQSGVNIVKISKRLGHESIKMTLDTYSHLVDTDENKVLEVLNKLNDI</sequence>
<dbReference type="InterPro" id="IPR011010">
    <property type="entry name" value="DNA_brk_join_enz"/>
</dbReference>
<evidence type="ECO:0000256" key="4">
    <source>
        <dbReference type="ARBA" id="ARBA00023172"/>
    </source>
</evidence>
<reference evidence="6 7" key="1">
    <citation type="submission" date="2018-08" db="EMBL/GenBank/DDBJ databases">
        <title>Draft genome sequence of Psychrilyobacter sp. strain SD5 isolated from Black Sea water.</title>
        <authorList>
            <person name="Yadav S."/>
            <person name="Villanueva L."/>
            <person name="Damste J.S.S."/>
        </authorList>
    </citation>
    <scope>NUCLEOTIDE SEQUENCE [LARGE SCALE GENOMIC DNA]</scope>
    <source>
        <strain evidence="6 7">SD5</strain>
    </source>
</reference>
<evidence type="ECO:0000256" key="1">
    <source>
        <dbReference type="ARBA" id="ARBA00008857"/>
    </source>
</evidence>
<gene>
    <name evidence="6" type="ORF">DYH56_05590</name>
</gene>
<dbReference type="PANTHER" id="PTHR30349">
    <property type="entry name" value="PHAGE INTEGRASE-RELATED"/>
    <property type="match status" value="1"/>
</dbReference>
<name>A0ABX9KIU1_9FUSO</name>
<dbReference type="CDD" id="cd01189">
    <property type="entry name" value="INT_ICEBs1_C_like"/>
    <property type="match status" value="1"/>
</dbReference>
<protein>
    <submittedName>
        <fullName evidence="6">Site-specific integrase</fullName>
    </submittedName>
</protein>
<comment type="caution">
    <text evidence="6">The sequence shown here is derived from an EMBL/GenBank/DDBJ whole genome shotgun (WGS) entry which is preliminary data.</text>
</comment>
<dbReference type="Gene3D" id="1.10.150.130">
    <property type="match status" value="1"/>
</dbReference>
<dbReference type="Pfam" id="PF14659">
    <property type="entry name" value="Phage_int_SAM_3"/>
    <property type="match status" value="1"/>
</dbReference>
<dbReference type="InterPro" id="IPR050090">
    <property type="entry name" value="Tyrosine_recombinase_XerCD"/>
</dbReference>
<dbReference type="PROSITE" id="PS51898">
    <property type="entry name" value="TYR_RECOMBINASE"/>
    <property type="match status" value="1"/>
</dbReference>